<keyword evidence="3 5" id="KW-0238">DNA-binding</keyword>
<reference evidence="8 9" key="1">
    <citation type="submission" date="2017-06" db="EMBL/GenBank/DDBJ databases">
        <title>Streptomyces albireticuli Genome sequencing and assembly.</title>
        <authorList>
            <person name="Wang Y."/>
            <person name="Du B."/>
            <person name="Ding Y."/>
            <person name="Liu H."/>
            <person name="Hou Q."/>
            <person name="Liu K."/>
            <person name="Yao L."/>
            <person name="Wang C."/>
        </authorList>
    </citation>
    <scope>NUCLEOTIDE SEQUENCE [LARGE SCALE GENOMIC DNA]</scope>
    <source>
        <strain evidence="8 9">MDJK11</strain>
    </source>
</reference>
<dbReference type="InterPro" id="IPR036271">
    <property type="entry name" value="Tet_transcr_reg_TetR-rel_C_sf"/>
</dbReference>
<keyword evidence="1" id="KW-0678">Repressor</keyword>
<gene>
    <name evidence="8" type="ORF">SMD11_2625</name>
</gene>
<feature type="domain" description="HTH tetR-type" evidence="7">
    <location>
        <begin position="4"/>
        <end position="64"/>
    </location>
</feature>
<evidence type="ECO:0000313" key="9">
    <source>
        <dbReference type="Proteomes" id="UP000195755"/>
    </source>
</evidence>
<dbReference type="InterPro" id="IPR050109">
    <property type="entry name" value="HTH-type_TetR-like_transc_reg"/>
</dbReference>
<dbReference type="PROSITE" id="PS50977">
    <property type="entry name" value="HTH_TETR_2"/>
    <property type="match status" value="1"/>
</dbReference>
<evidence type="ECO:0000256" key="2">
    <source>
        <dbReference type="ARBA" id="ARBA00023015"/>
    </source>
</evidence>
<dbReference type="GO" id="GO:0003700">
    <property type="term" value="F:DNA-binding transcription factor activity"/>
    <property type="evidence" value="ECO:0007669"/>
    <property type="project" value="TreeGrafter"/>
</dbReference>
<dbReference type="AlphaFoldDB" id="A0A1Z2L1W8"/>
<proteinExistence type="predicted"/>
<dbReference type="Pfam" id="PF02909">
    <property type="entry name" value="TetR_C_1"/>
    <property type="match status" value="1"/>
</dbReference>
<dbReference type="GO" id="GO:0045892">
    <property type="term" value="P:negative regulation of DNA-templated transcription"/>
    <property type="evidence" value="ECO:0007669"/>
    <property type="project" value="InterPro"/>
</dbReference>
<dbReference type="InterPro" id="IPR009057">
    <property type="entry name" value="Homeodomain-like_sf"/>
</dbReference>
<dbReference type="Gene3D" id="1.10.10.60">
    <property type="entry name" value="Homeodomain-like"/>
    <property type="match status" value="1"/>
</dbReference>
<keyword evidence="2" id="KW-0805">Transcription regulation</keyword>
<dbReference type="OrthoDB" id="3819648at2"/>
<feature type="DNA-binding region" description="H-T-H motif" evidence="5">
    <location>
        <begin position="27"/>
        <end position="46"/>
    </location>
</feature>
<sequence>MATRIDRALVADTALRLLNEVGLEGLTLRRIAKELDVQAPALYWHFKNKQELLDEVATEMFRRMAVPISQAGGTTWQERMAAATRELRRSLLAYRDGAKVFSGSRFTDASYATPLEELLRFCVDSGFTPRAAARAWFTVNTYTVGYVIEEQSVYPVPDGGRDPAYEPDGRARRLAGHPLATEAGREFFEDLDAGYEDGLRAVIAGLEVTLLPGSGHHSPPERHSSSGHHSPPEHHPAPENGSPENGSPENGSAPERHPAPGLDKG</sequence>
<dbReference type="RefSeq" id="WP_087926598.1">
    <property type="nucleotide sequence ID" value="NZ_CP021744.1"/>
</dbReference>
<dbReference type="PROSITE" id="PS01081">
    <property type="entry name" value="HTH_TETR_1"/>
    <property type="match status" value="1"/>
</dbReference>
<dbReference type="SUPFAM" id="SSF46689">
    <property type="entry name" value="Homeodomain-like"/>
    <property type="match status" value="1"/>
</dbReference>
<dbReference type="PANTHER" id="PTHR30055:SF151">
    <property type="entry name" value="TRANSCRIPTIONAL REGULATORY PROTEIN"/>
    <property type="match status" value="1"/>
</dbReference>
<evidence type="ECO:0000313" key="8">
    <source>
        <dbReference type="EMBL" id="ARZ68274.1"/>
    </source>
</evidence>
<dbReference type="KEGG" id="salj:SMD11_2625"/>
<evidence type="ECO:0000259" key="7">
    <source>
        <dbReference type="PROSITE" id="PS50977"/>
    </source>
</evidence>
<evidence type="ECO:0000256" key="4">
    <source>
        <dbReference type="ARBA" id="ARBA00023163"/>
    </source>
</evidence>
<evidence type="ECO:0000256" key="6">
    <source>
        <dbReference type="SAM" id="MobiDB-lite"/>
    </source>
</evidence>
<evidence type="ECO:0000256" key="1">
    <source>
        <dbReference type="ARBA" id="ARBA00022491"/>
    </source>
</evidence>
<feature type="region of interest" description="Disordered" evidence="6">
    <location>
        <begin position="212"/>
        <end position="265"/>
    </location>
</feature>
<dbReference type="InterPro" id="IPR003012">
    <property type="entry name" value="Tet_transcr_reg_TetR"/>
</dbReference>
<dbReference type="SUPFAM" id="SSF48498">
    <property type="entry name" value="Tetracyclin repressor-like, C-terminal domain"/>
    <property type="match status" value="1"/>
</dbReference>
<dbReference type="Gene3D" id="1.10.357.10">
    <property type="entry name" value="Tetracycline Repressor, domain 2"/>
    <property type="match status" value="1"/>
</dbReference>
<name>A0A1Z2L1W8_9ACTN</name>
<accession>A0A1Z2L1W8</accession>
<feature type="compositionally biased region" description="Basic and acidic residues" evidence="6">
    <location>
        <begin position="218"/>
        <end position="237"/>
    </location>
</feature>
<dbReference type="PRINTS" id="PR00455">
    <property type="entry name" value="HTHTETR"/>
</dbReference>
<dbReference type="PANTHER" id="PTHR30055">
    <property type="entry name" value="HTH-TYPE TRANSCRIPTIONAL REGULATOR RUTR"/>
    <property type="match status" value="1"/>
</dbReference>
<dbReference type="GO" id="GO:0046677">
    <property type="term" value="P:response to antibiotic"/>
    <property type="evidence" value="ECO:0007669"/>
    <property type="project" value="InterPro"/>
</dbReference>
<evidence type="ECO:0000256" key="5">
    <source>
        <dbReference type="PROSITE-ProRule" id="PRU00335"/>
    </source>
</evidence>
<dbReference type="InterPro" id="IPR023772">
    <property type="entry name" value="DNA-bd_HTH_TetR-type_CS"/>
</dbReference>
<feature type="compositionally biased region" description="Basic and acidic residues" evidence="6">
    <location>
        <begin position="254"/>
        <end position="265"/>
    </location>
</feature>
<dbReference type="EMBL" id="CP021744">
    <property type="protein sequence ID" value="ARZ68274.1"/>
    <property type="molecule type" value="Genomic_DNA"/>
</dbReference>
<evidence type="ECO:0000256" key="3">
    <source>
        <dbReference type="ARBA" id="ARBA00023125"/>
    </source>
</evidence>
<dbReference type="InterPro" id="IPR004111">
    <property type="entry name" value="Repressor_TetR_C"/>
</dbReference>
<dbReference type="Pfam" id="PF00440">
    <property type="entry name" value="TetR_N"/>
    <property type="match status" value="1"/>
</dbReference>
<dbReference type="InterPro" id="IPR001647">
    <property type="entry name" value="HTH_TetR"/>
</dbReference>
<keyword evidence="4" id="KW-0804">Transcription</keyword>
<protein>
    <submittedName>
        <fullName evidence="8">TetR family transcriptional regulator</fullName>
    </submittedName>
</protein>
<dbReference type="GO" id="GO:0000976">
    <property type="term" value="F:transcription cis-regulatory region binding"/>
    <property type="evidence" value="ECO:0007669"/>
    <property type="project" value="TreeGrafter"/>
</dbReference>
<dbReference type="PRINTS" id="PR00400">
    <property type="entry name" value="TETREPRESSOR"/>
</dbReference>
<organism evidence="8 9">
    <name type="scientific">Streptomyces albireticuli</name>
    <dbReference type="NCBI Taxonomy" id="1940"/>
    <lineage>
        <taxon>Bacteria</taxon>
        <taxon>Bacillati</taxon>
        <taxon>Actinomycetota</taxon>
        <taxon>Actinomycetes</taxon>
        <taxon>Kitasatosporales</taxon>
        <taxon>Streptomycetaceae</taxon>
        <taxon>Streptomyces</taxon>
    </lineage>
</organism>
<dbReference type="Proteomes" id="UP000195755">
    <property type="component" value="Chromosome"/>
</dbReference>